<name>A0A812KS20_9DINO</name>
<accession>A0A812KS20</accession>
<comment type="similarity">
    <text evidence="1">Belongs to the glycosyl hydrolase 29 family.</text>
</comment>
<keyword evidence="3 6" id="KW-0732">Signal</keyword>
<keyword evidence="4" id="KW-0378">Hydrolase</keyword>
<dbReference type="InterPro" id="IPR057739">
    <property type="entry name" value="Glyco_hydro_29_N"/>
</dbReference>
<dbReference type="GO" id="GO:0006004">
    <property type="term" value="P:fucose metabolic process"/>
    <property type="evidence" value="ECO:0007669"/>
    <property type="project" value="TreeGrafter"/>
</dbReference>
<dbReference type="EMBL" id="CAJNDS010000780">
    <property type="protein sequence ID" value="CAE7233501.1"/>
    <property type="molecule type" value="Genomic_DNA"/>
</dbReference>
<evidence type="ECO:0000256" key="2">
    <source>
        <dbReference type="ARBA" id="ARBA00012662"/>
    </source>
</evidence>
<feature type="chain" id="PRO_5032764170" description="alpha-L-fucosidase" evidence="6">
    <location>
        <begin position="25"/>
        <end position="517"/>
    </location>
</feature>
<feature type="signal peptide" evidence="6">
    <location>
        <begin position="1"/>
        <end position="24"/>
    </location>
</feature>
<dbReference type="Gene3D" id="3.20.20.80">
    <property type="entry name" value="Glycosidases"/>
    <property type="match status" value="1"/>
</dbReference>
<dbReference type="InterPro" id="IPR000933">
    <property type="entry name" value="Glyco_hydro_29"/>
</dbReference>
<dbReference type="SUPFAM" id="SSF51445">
    <property type="entry name" value="(Trans)glycosidases"/>
    <property type="match status" value="1"/>
</dbReference>
<dbReference type="GO" id="GO:0005764">
    <property type="term" value="C:lysosome"/>
    <property type="evidence" value="ECO:0007669"/>
    <property type="project" value="TreeGrafter"/>
</dbReference>
<dbReference type="OrthoDB" id="6039950at2759"/>
<organism evidence="8 9">
    <name type="scientific">Symbiodinium natans</name>
    <dbReference type="NCBI Taxonomy" id="878477"/>
    <lineage>
        <taxon>Eukaryota</taxon>
        <taxon>Sar</taxon>
        <taxon>Alveolata</taxon>
        <taxon>Dinophyceae</taxon>
        <taxon>Suessiales</taxon>
        <taxon>Symbiodiniaceae</taxon>
        <taxon>Symbiodinium</taxon>
    </lineage>
</organism>
<dbReference type="PANTHER" id="PTHR10030">
    <property type="entry name" value="ALPHA-L-FUCOSIDASE"/>
    <property type="match status" value="1"/>
</dbReference>
<evidence type="ECO:0000313" key="8">
    <source>
        <dbReference type="EMBL" id="CAE7233501.1"/>
    </source>
</evidence>
<reference evidence="8" key="1">
    <citation type="submission" date="2021-02" db="EMBL/GenBank/DDBJ databases">
        <authorList>
            <person name="Dougan E. K."/>
            <person name="Rhodes N."/>
            <person name="Thang M."/>
            <person name="Chan C."/>
        </authorList>
    </citation>
    <scope>NUCLEOTIDE SEQUENCE</scope>
</reference>
<dbReference type="PANTHER" id="PTHR10030:SF37">
    <property type="entry name" value="ALPHA-L-FUCOSIDASE-RELATED"/>
    <property type="match status" value="1"/>
</dbReference>
<comment type="caution">
    <text evidence="8">The sequence shown here is derived from an EMBL/GenBank/DDBJ whole genome shotgun (WGS) entry which is preliminary data.</text>
</comment>
<keyword evidence="9" id="KW-1185">Reference proteome</keyword>
<gene>
    <name evidence="8" type="primary">FUC1</name>
    <name evidence="8" type="ORF">SNAT2548_LOCUS9763</name>
</gene>
<sequence>MAMHWFSGVAASAVLTLMAPTVMSSAPVAKPTAEQLQWQDYEIGLMVHWNLQTICAPKSAGKVSEQRCQADSKTEGPLYVPSLDAVAQWNPSKLDTDQWARAAVAIGAKYVVMVVDHMTGFTWFNTKFHNFSVAHTQYKGGGADLLREYIDSCRKYGLKVGFFYSVHYNWFLGVDDFKLGHPPLGGRNYTTEEYLAVVAGQLEEIVTAFGKDGPMEVWFDGGLGPHAGFISELLMGIAPRAICHSCSAYSNKAGAVRWMGNEAGVMPLPSWAAASNTSHYNGDPRAAFFVPPSCDIVLREHYWFHQNDTEQYMKSPVQLLYNYLTSVGRASNLIVNLSPDGSGAIPDLDMQRYEQLGQAIKCLFSEPLASSKDALDALPMDVNGFIEWSFPVVTSKNVSIVLREDQHDGQLIGDYLLECRNASSQAFEICRMGAIEHVIPSEPYAGIGHKRILMLAPEVPFDALRLVVWSHYAVGMQVPTLRDIELFDWTRVEHCLSCLEQAQQLREHGRPVQDLIA</sequence>
<dbReference type="InterPro" id="IPR017853">
    <property type="entry name" value="GH"/>
</dbReference>
<evidence type="ECO:0000256" key="1">
    <source>
        <dbReference type="ARBA" id="ARBA00007951"/>
    </source>
</evidence>
<evidence type="ECO:0000256" key="4">
    <source>
        <dbReference type="ARBA" id="ARBA00022801"/>
    </source>
</evidence>
<dbReference type="GO" id="GO:0004560">
    <property type="term" value="F:alpha-L-fucosidase activity"/>
    <property type="evidence" value="ECO:0007669"/>
    <property type="project" value="UniProtKB-EC"/>
</dbReference>
<dbReference type="Pfam" id="PF01120">
    <property type="entry name" value="Alpha_L_fucos"/>
    <property type="match status" value="1"/>
</dbReference>
<dbReference type="Proteomes" id="UP000604046">
    <property type="component" value="Unassembled WGS sequence"/>
</dbReference>
<dbReference type="GO" id="GO:0016139">
    <property type="term" value="P:glycoside catabolic process"/>
    <property type="evidence" value="ECO:0007669"/>
    <property type="project" value="TreeGrafter"/>
</dbReference>
<evidence type="ECO:0000256" key="5">
    <source>
        <dbReference type="ARBA" id="ARBA00023295"/>
    </source>
</evidence>
<protein>
    <recommendedName>
        <fullName evidence="2">alpha-L-fucosidase</fullName>
        <ecNumber evidence="2">3.2.1.51</ecNumber>
    </recommendedName>
</protein>
<evidence type="ECO:0000256" key="6">
    <source>
        <dbReference type="SAM" id="SignalP"/>
    </source>
</evidence>
<keyword evidence="5" id="KW-0326">Glycosidase</keyword>
<dbReference type="AlphaFoldDB" id="A0A812KS20"/>
<dbReference type="EC" id="3.2.1.51" evidence="2"/>
<dbReference type="SMART" id="SM00812">
    <property type="entry name" value="Alpha_L_fucos"/>
    <property type="match status" value="1"/>
</dbReference>
<proteinExistence type="inferred from homology"/>
<evidence type="ECO:0000313" key="9">
    <source>
        <dbReference type="Proteomes" id="UP000604046"/>
    </source>
</evidence>
<evidence type="ECO:0000256" key="3">
    <source>
        <dbReference type="ARBA" id="ARBA00022729"/>
    </source>
</evidence>
<feature type="domain" description="Glycoside hydrolase family 29 N-terminal" evidence="7">
    <location>
        <begin position="37"/>
        <end position="358"/>
    </location>
</feature>
<evidence type="ECO:0000259" key="7">
    <source>
        <dbReference type="Pfam" id="PF01120"/>
    </source>
</evidence>